<organism evidence="16 17">
    <name type="scientific">Danaus chrysippus</name>
    <name type="common">African queen</name>
    <dbReference type="NCBI Taxonomy" id="151541"/>
    <lineage>
        <taxon>Eukaryota</taxon>
        <taxon>Metazoa</taxon>
        <taxon>Ecdysozoa</taxon>
        <taxon>Arthropoda</taxon>
        <taxon>Hexapoda</taxon>
        <taxon>Insecta</taxon>
        <taxon>Pterygota</taxon>
        <taxon>Neoptera</taxon>
        <taxon>Endopterygota</taxon>
        <taxon>Lepidoptera</taxon>
        <taxon>Glossata</taxon>
        <taxon>Ditrysia</taxon>
        <taxon>Papilionoidea</taxon>
        <taxon>Nymphalidae</taxon>
        <taxon>Danainae</taxon>
        <taxon>Danaini</taxon>
        <taxon>Danaina</taxon>
        <taxon>Danaus</taxon>
        <taxon>Anosia</taxon>
    </lineage>
</organism>
<dbReference type="SUPFAM" id="SSF81631">
    <property type="entry name" value="PAP/OAS1 substrate-binding domain"/>
    <property type="match status" value="1"/>
</dbReference>
<dbReference type="Pfam" id="PF00076">
    <property type="entry name" value="RRM_1"/>
    <property type="match status" value="1"/>
</dbReference>
<feature type="region of interest" description="Disordered" evidence="14">
    <location>
        <begin position="615"/>
        <end position="670"/>
    </location>
</feature>
<dbReference type="OrthoDB" id="407432at2759"/>
<comment type="caution">
    <text evidence="16">The sequence shown here is derived from an EMBL/GenBank/DDBJ whole genome shotgun (WGS) entry which is preliminary data.</text>
</comment>
<evidence type="ECO:0000256" key="11">
    <source>
        <dbReference type="ARBA" id="ARBA00033036"/>
    </source>
</evidence>
<dbReference type="InterPro" id="IPR035979">
    <property type="entry name" value="RBD_domain_sf"/>
</dbReference>
<dbReference type="Pfam" id="PF22600">
    <property type="entry name" value="MTPAP-like_central"/>
    <property type="match status" value="1"/>
</dbReference>
<dbReference type="SUPFAM" id="SSF54928">
    <property type="entry name" value="RNA-binding domain, RBD"/>
    <property type="match status" value="1"/>
</dbReference>
<evidence type="ECO:0000256" key="2">
    <source>
        <dbReference type="ARBA" id="ARBA00001946"/>
    </source>
</evidence>
<feature type="domain" description="RRM" evidence="15">
    <location>
        <begin position="4"/>
        <end position="74"/>
    </location>
</feature>
<evidence type="ECO:0000256" key="9">
    <source>
        <dbReference type="ARBA" id="ARBA00022884"/>
    </source>
</evidence>
<dbReference type="InterPro" id="IPR012677">
    <property type="entry name" value="Nucleotide-bd_a/b_plait_sf"/>
</dbReference>
<dbReference type="InterPro" id="IPR000504">
    <property type="entry name" value="RRM_dom"/>
</dbReference>
<proteinExistence type="predicted"/>
<dbReference type="CDD" id="cd05402">
    <property type="entry name" value="NT_PAP_TUTase"/>
    <property type="match status" value="1"/>
</dbReference>
<gene>
    <name evidence="16" type="ORF">DCHRY22_LOCUS14837</name>
</gene>
<dbReference type="GO" id="GO:0050265">
    <property type="term" value="F:RNA uridylyltransferase activity"/>
    <property type="evidence" value="ECO:0007669"/>
    <property type="project" value="UniProtKB-EC"/>
</dbReference>
<dbReference type="SMART" id="SM00360">
    <property type="entry name" value="RRM"/>
    <property type="match status" value="1"/>
</dbReference>
<evidence type="ECO:0000313" key="17">
    <source>
        <dbReference type="Proteomes" id="UP000789524"/>
    </source>
</evidence>
<sequence length="684" mass="77725">MDPRRVYVSGFPSYTQSQDLMQAFSEYGTVKVEKINKKYAVVLFPDEESVKEVINESGKIVNYGEFLDIKPYNKKLDTTAPKREFTRSKQKESIIAPQMLDLSGDFYQQLDTVLSAVRLTQQEVCAISTLYSDLQDALRTQWPGCVATPFGSITTGLGIKSSDADCFVSLGTERITDAVGRAKRALLREPRVFAEVLAIPQAHTPIVKFFHVPTGTNCDVTFKTPLGVHNSRLVSFMLHADPRLVPMAVLVKYWAKVHGFSGSGRLTNYALTVLLLFYLQQPPVSVLPPVRSLQEGHEHVVDGWNVAFDDRLEALPGSTNTSSIPELLGGFFQYYSTFDFCKLVVCPYLGRPIPKEAFRRPSTLPPEMSLYRRNVESGAAGAMRFATSMCVQDPFELCHNVASCVSSRLFEEVQAHFKFAALAYDTDKLKDCRQFLRTILLRKPKIPRYKAKTEFKASISSYVIQKIESQDRRRIVNYEMLRMFKEMCKIELSELEADEKGPTKKRKDKYMGTVTRPIWRRKQYMKTHSGEELGLVERQARITEELMNKEKENISLKFCLILAFTSETHANAIVKLKEGDAAVFKEFGTFFLHIMQQWFGNLLKPHLKPTENKKLKEVKEGKENRETELDVTLDGERRDGDDHENSLNDTCDTHDDASDTHDVTSDTHDVTCDTEDVETKVPLT</sequence>
<dbReference type="GO" id="GO:0046872">
    <property type="term" value="F:metal ion binding"/>
    <property type="evidence" value="ECO:0007669"/>
    <property type="project" value="UniProtKB-KW"/>
</dbReference>
<keyword evidence="5" id="KW-0808">Transferase</keyword>
<evidence type="ECO:0000256" key="5">
    <source>
        <dbReference type="ARBA" id="ARBA00022679"/>
    </source>
</evidence>
<dbReference type="GO" id="GO:0031123">
    <property type="term" value="P:RNA 3'-end processing"/>
    <property type="evidence" value="ECO:0007669"/>
    <property type="project" value="TreeGrafter"/>
</dbReference>
<dbReference type="InterPro" id="IPR002058">
    <property type="entry name" value="PAP_assoc"/>
</dbReference>
<evidence type="ECO:0000256" key="13">
    <source>
        <dbReference type="PROSITE-ProRule" id="PRU00176"/>
    </source>
</evidence>
<comment type="cofactor">
    <cofactor evidence="1">
        <name>Mn(2+)</name>
        <dbReference type="ChEBI" id="CHEBI:29035"/>
    </cofactor>
</comment>
<dbReference type="GO" id="GO:0003723">
    <property type="term" value="F:RNA binding"/>
    <property type="evidence" value="ECO:0007669"/>
    <property type="project" value="UniProtKB-UniRule"/>
</dbReference>
<dbReference type="Gene3D" id="3.30.70.330">
    <property type="match status" value="1"/>
</dbReference>
<evidence type="ECO:0000256" key="8">
    <source>
        <dbReference type="ARBA" id="ARBA00022842"/>
    </source>
</evidence>
<evidence type="ECO:0000313" key="16">
    <source>
        <dbReference type="EMBL" id="CAG9583450.1"/>
    </source>
</evidence>
<dbReference type="Pfam" id="PF03828">
    <property type="entry name" value="PAP_assoc"/>
    <property type="match status" value="1"/>
</dbReference>
<comment type="cofactor">
    <cofactor evidence="2">
        <name>Mg(2+)</name>
        <dbReference type="ChEBI" id="CHEBI:18420"/>
    </cofactor>
</comment>
<keyword evidence="7" id="KW-0479">Metal-binding</keyword>
<evidence type="ECO:0000256" key="12">
    <source>
        <dbReference type="ARBA" id="ARBA00049105"/>
    </source>
</evidence>
<comment type="catalytic activity">
    <reaction evidence="12">
        <text>RNA(n) + UTP = RNA(n)-3'-uridine ribonucleotide + diphosphate</text>
        <dbReference type="Rhea" id="RHEA:14785"/>
        <dbReference type="Rhea" id="RHEA-COMP:14527"/>
        <dbReference type="Rhea" id="RHEA-COMP:17348"/>
        <dbReference type="ChEBI" id="CHEBI:33019"/>
        <dbReference type="ChEBI" id="CHEBI:46398"/>
        <dbReference type="ChEBI" id="CHEBI:140395"/>
        <dbReference type="ChEBI" id="CHEBI:173116"/>
        <dbReference type="EC" id="2.7.7.52"/>
    </reaction>
</comment>
<dbReference type="InterPro" id="IPR043519">
    <property type="entry name" value="NT_sf"/>
</dbReference>
<dbReference type="InterPro" id="IPR054708">
    <property type="entry name" value="MTPAP-like_central"/>
</dbReference>
<dbReference type="AlphaFoldDB" id="A0A8J2R400"/>
<evidence type="ECO:0000256" key="6">
    <source>
        <dbReference type="ARBA" id="ARBA00022695"/>
    </source>
</evidence>
<dbReference type="EC" id="2.7.7.52" evidence="3"/>
<keyword evidence="8" id="KW-0460">Magnesium</keyword>
<dbReference type="Proteomes" id="UP000789524">
    <property type="component" value="Unassembled WGS sequence"/>
</dbReference>
<dbReference type="PANTHER" id="PTHR12271">
    <property type="entry name" value="POLY A POLYMERASE CID PAP -RELATED"/>
    <property type="match status" value="1"/>
</dbReference>
<keyword evidence="9 13" id="KW-0694">RNA-binding</keyword>
<protein>
    <recommendedName>
        <fullName evidence="4">Speckle targeted PIP5K1A-regulated poly(A) polymerase</fullName>
        <ecNumber evidence="3">2.7.7.52</ecNumber>
    </recommendedName>
    <alternativeName>
        <fullName evidence="10">RNA-binding motif protein 21</fullName>
    </alternativeName>
    <alternativeName>
        <fullName evidence="11">U6 snRNA-specific terminal uridylyltransferase 1</fullName>
    </alternativeName>
</protein>
<name>A0A8J2R400_9NEOP</name>
<evidence type="ECO:0000256" key="10">
    <source>
        <dbReference type="ARBA" id="ARBA00030790"/>
    </source>
</evidence>
<evidence type="ECO:0000256" key="3">
    <source>
        <dbReference type="ARBA" id="ARBA00012472"/>
    </source>
</evidence>
<dbReference type="Gene3D" id="1.10.1410.10">
    <property type="match status" value="1"/>
</dbReference>
<dbReference type="GO" id="GO:1990817">
    <property type="term" value="F:poly(A) RNA polymerase activity"/>
    <property type="evidence" value="ECO:0007669"/>
    <property type="project" value="UniProtKB-ARBA"/>
</dbReference>
<evidence type="ECO:0000256" key="7">
    <source>
        <dbReference type="ARBA" id="ARBA00022723"/>
    </source>
</evidence>
<evidence type="ECO:0000256" key="4">
    <source>
        <dbReference type="ARBA" id="ARBA00021679"/>
    </source>
</evidence>
<keyword evidence="6" id="KW-0548">Nucleotidyltransferase</keyword>
<dbReference type="SUPFAM" id="SSF81301">
    <property type="entry name" value="Nucleotidyltransferase"/>
    <property type="match status" value="1"/>
</dbReference>
<dbReference type="PANTHER" id="PTHR12271:SF66">
    <property type="entry name" value="TERMINAL URIDYLYLTRANSFERASE TAILOR"/>
    <property type="match status" value="1"/>
</dbReference>
<evidence type="ECO:0000259" key="15">
    <source>
        <dbReference type="PROSITE" id="PS50102"/>
    </source>
</evidence>
<keyword evidence="17" id="KW-1185">Reference proteome</keyword>
<evidence type="ECO:0000256" key="14">
    <source>
        <dbReference type="SAM" id="MobiDB-lite"/>
    </source>
</evidence>
<accession>A0A8J2R400</accession>
<dbReference type="EMBL" id="CAKASE010000081">
    <property type="protein sequence ID" value="CAG9583450.1"/>
    <property type="molecule type" value="Genomic_DNA"/>
</dbReference>
<reference evidence="16" key="1">
    <citation type="submission" date="2021-09" db="EMBL/GenBank/DDBJ databases">
        <authorList>
            <person name="Martin H S."/>
        </authorList>
    </citation>
    <scope>NUCLEOTIDE SEQUENCE</scope>
</reference>
<evidence type="ECO:0000256" key="1">
    <source>
        <dbReference type="ARBA" id="ARBA00001936"/>
    </source>
</evidence>
<dbReference type="PROSITE" id="PS50102">
    <property type="entry name" value="RRM"/>
    <property type="match status" value="1"/>
</dbReference>
<dbReference type="Gene3D" id="3.30.460.10">
    <property type="entry name" value="Beta Polymerase, domain 2"/>
    <property type="match status" value="1"/>
</dbReference>